<feature type="region of interest" description="Disordered" evidence="6">
    <location>
        <begin position="401"/>
        <end position="426"/>
    </location>
</feature>
<dbReference type="Pfam" id="PF00091">
    <property type="entry name" value="Tubulin"/>
    <property type="match status" value="1"/>
</dbReference>
<dbReference type="InterPro" id="IPR020805">
    <property type="entry name" value="Cell_div_FtsZ_CS"/>
</dbReference>
<dbReference type="GO" id="GO:0000917">
    <property type="term" value="P:division septum assembly"/>
    <property type="evidence" value="ECO:0007669"/>
    <property type="project" value="UniProtKB-KW"/>
</dbReference>
<dbReference type="EMBL" id="JABZGR010000011">
    <property type="protein sequence ID" value="MBF0970374.1"/>
    <property type="molecule type" value="Genomic_DNA"/>
</dbReference>
<dbReference type="AlphaFoldDB" id="A0A929RXI2"/>
<dbReference type="InterPro" id="IPR024757">
    <property type="entry name" value="FtsZ_C"/>
</dbReference>
<dbReference type="SUPFAM" id="SSF52490">
    <property type="entry name" value="Tubulin nucleotide-binding domain-like"/>
    <property type="match status" value="1"/>
</dbReference>
<keyword evidence="4 5" id="KW-0131">Cell cycle</keyword>
<evidence type="ECO:0000313" key="10">
    <source>
        <dbReference type="Proteomes" id="UP000704068"/>
    </source>
</evidence>
<keyword evidence="4" id="KW-0963">Cytoplasm</keyword>
<evidence type="ECO:0000259" key="7">
    <source>
        <dbReference type="SMART" id="SM00864"/>
    </source>
</evidence>
<dbReference type="InterPro" id="IPR003008">
    <property type="entry name" value="Tubulin_FtsZ_GTPase"/>
</dbReference>
<feature type="domain" description="Tubulin/FtsZ GTPase" evidence="7">
    <location>
        <begin position="17"/>
        <end position="205"/>
    </location>
</feature>
<feature type="binding site" evidence="4">
    <location>
        <position position="187"/>
    </location>
    <ligand>
        <name>GTP</name>
        <dbReference type="ChEBI" id="CHEBI:37565"/>
    </ligand>
</feature>
<dbReference type="Proteomes" id="UP000704068">
    <property type="component" value="Unassembled WGS sequence"/>
</dbReference>
<comment type="subunit">
    <text evidence="4">Homodimer. Polymerizes to form a dynamic ring structure in a strictly GTP-dependent manner. Interacts directly with several other division proteins.</text>
</comment>
<evidence type="ECO:0000256" key="3">
    <source>
        <dbReference type="ARBA" id="ARBA00023134"/>
    </source>
</evidence>
<evidence type="ECO:0000313" key="9">
    <source>
        <dbReference type="EMBL" id="MBF0970374.1"/>
    </source>
</evidence>
<evidence type="ECO:0000259" key="8">
    <source>
        <dbReference type="SMART" id="SM00865"/>
    </source>
</evidence>
<evidence type="ECO:0000256" key="2">
    <source>
        <dbReference type="ARBA" id="ARBA00022741"/>
    </source>
</evidence>
<comment type="function">
    <text evidence="4 5">Essential cell division protein that forms a contractile ring structure (Z ring) at the future cell division site. The regulation of the ring assembly controls the timing and the location of cell division. One of the functions of the FtsZ ring is to recruit other cell division proteins to the septum to produce a new cell wall between the dividing cells. Binds GTP and shows GTPase activity.</text>
</comment>
<dbReference type="GO" id="GO:0051258">
    <property type="term" value="P:protein polymerization"/>
    <property type="evidence" value="ECO:0007669"/>
    <property type="project" value="UniProtKB-UniRule"/>
</dbReference>
<keyword evidence="4 5" id="KW-0132">Cell division</keyword>
<comment type="caution">
    <text evidence="9">The sequence shown here is derived from an EMBL/GenBank/DDBJ whole genome shotgun (WGS) entry which is preliminary data.</text>
</comment>
<dbReference type="PROSITE" id="PS01135">
    <property type="entry name" value="FTSZ_2"/>
    <property type="match status" value="1"/>
</dbReference>
<protein>
    <recommendedName>
        <fullName evidence="4 5">Cell division protein FtsZ</fullName>
    </recommendedName>
</protein>
<dbReference type="RefSeq" id="WP_303763743.1">
    <property type="nucleotide sequence ID" value="NZ_JABZGR010000011.1"/>
</dbReference>
<comment type="caution">
    <text evidence="4">Lacks conserved residue(s) required for the propagation of feature annotation.</text>
</comment>
<dbReference type="GO" id="GO:0003924">
    <property type="term" value="F:GTPase activity"/>
    <property type="evidence" value="ECO:0007669"/>
    <property type="project" value="UniProtKB-UniRule"/>
</dbReference>
<comment type="similarity">
    <text evidence="1 4 5">Belongs to the FtsZ family.</text>
</comment>
<accession>A0A929RXI2</accession>
<dbReference type="SMART" id="SM00865">
    <property type="entry name" value="Tubulin_C"/>
    <property type="match status" value="1"/>
</dbReference>
<sequence length="426" mass="46590">MNDELLIEPVDCTRSSIIKVIGVGGGGGNAVANMYCEGLHDVRFLVCNTDRKALESSAVPDRLQLGPGLGAGGDPETGRALAEGDLEAIDDIFDEDTKMVFITAGMGGGTGTGASPIIAREAKSRGLLTVAIVTIPFLFELQRQVDKALDGVERLAKEVDAILVINNERLREIYPDLTVINAFKKADETLTKAVGSIVEIIKMRGRVNLDFRDVNMVLHQGGLAVISSGHATGPQRVTRAIRDALYSPLLNNKDIFRATRIAMAITCSSEPDQALLIDEMSEIEHFTTRFDGNPYFKWGFVPDAAMGDEIKVTILASGFGLFNEKADQTDALSEDERTKRAIRRERIYGSEERQKRPHAFIIRLQLEDLINGDLPELLESVPTRNRTPEMARQIRQALEAARSGAPQSAVSDAAKEEETPLIINFD</sequence>
<evidence type="ECO:0000256" key="5">
    <source>
        <dbReference type="RuleBase" id="RU000631"/>
    </source>
</evidence>
<keyword evidence="3 4" id="KW-0342">GTP-binding</keyword>
<organism evidence="9 10">
    <name type="scientific">Alloprevotella tannerae</name>
    <dbReference type="NCBI Taxonomy" id="76122"/>
    <lineage>
        <taxon>Bacteria</taxon>
        <taxon>Pseudomonadati</taxon>
        <taxon>Bacteroidota</taxon>
        <taxon>Bacteroidia</taxon>
        <taxon>Bacteroidales</taxon>
        <taxon>Prevotellaceae</taxon>
        <taxon>Alloprevotella</taxon>
    </lineage>
</organism>
<proteinExistence type="inferred from homology"/>
<keyword evidence="2 4" id="KW-0547">Nucleotide-binding</keyword>
<dbReference type="GO" id="GO:0032153">
    <property type="term" value="C:cell division site"/>
    <property type="evidence" value="ECO:0007669"/>
    <property type="project" value="UniProtKB-UniRule"/>
</dbReference>
<dbReference type="CDD" id="cd02201">
    <property type="entry name" value="FtsZ_type1"/>
    <property type="match status" value="1"/>
</dbReference>
<dbReference type="SMART" id="SM00864">
    <property type="entry name" value="Tubulin"/>
    <property type="match status" value="1"/>
</dbReference>
<evidence type="ECO:0000256" key="6">
    <source>
        <dbReference type="SAM" id="MobiDB-lite"/>
    </source>
</evidence>
<evidence type="ECO:0000256" key="1">
    <source>
        <dbReference type="ARBA" id="ARBA00009690"/>
    </source>
</evidence>
<dbReference type="InterPro" id="IPR018316">
    <property type="entry name" value="Tubulin/FtsZ_2-layer-sand-dom"/>
</dbReference>
<dbReference type="InterPro" id="IPR036525">
    <property type="entry name" value="Tubulin/FtsZ_GTPase_sf"/>
</dbReference>
<dbReference type="InterPro" id="IPR045061">
    <property type="entry name" value="FtsZ/CetZ"/>
</dbReference>
<dbReference type="PANTHER" id="PTHR30314">
    <property type="entry name" value="CELL DIVISION PROTEIN FTSZ-RELATED"/>
    <property type="match status" value="1"/>
</dbReference>
<evidence type="ECO:0000256" key="4">
    <source>
        <dbReference type="HAMAP-Rule" id="MF_00909"/>
    </source>
</evidence>
<dbReference type="HAMAP" id="MF_00909">
    <property type="entry name" value="FtsZ"/>
    <property type="match status" value="1"/>
</dbReference>
<feature type="binding site" evidence="4">
    <location>
        <begin position="109"/>
        <end position="111"/>
    </location>
    <ligand>
        <name>GTP</name>
        <dbReference type="ChEBI" id="CHEBI:37565"/>
    </ligand>
</feature>
<gene>
    <name evidence="4 9" type="primary">ftsZ</name>
    <name evidence="9" type="ORF">HXK21_04965</name>
</gene>
<dbReference type="Pfam" id="PF12327">
    <property type="entry name" value="FtsZ_C"/>
    <property type="match status" value="1"/>
</dbReference>
<dbReference type="Gene3D" id="3.40.50.1440">
    <property type="entry name" value="Tubulin/FtsZ, GTPase domain"/>
    <property type="match status" value="1"/>
</dbReference>
<dbReference type="GO" id="GO:0043093">
    <property type="term" value="P:FtsZ-dependent cytokinesis"/>
    <property type="evidence" value="ECO:0007669"/>
    <property type="project" value="UniProtKB-UniRule"/>
</dbReference>
<dbReference type="GO" id="GO:0005525">
    <property type="term" value="F:GTP binding"/>
    <property type="evidence" value="ECO:0007669"/>
    <property type="project" value="UniProtKB-UniRule"/>
</dbReference>
<dbReference type="SUPFAM" id="SSF55307">
    <property type="entry name" value="Tubulin C-terminal domain-like"/>
    <property type="match status" value="1"/>
</dbReference>
<reference evidence="9" key="1">
    <citation type="submission" date="2020-04" db="EMBL/GenBank/DDBJ databases">
        <title>Deep metagenomics examines the oral microbiome during advanced dental caries in children, revealing novel taxa and co-occurrences with host molecules.</title>
        <authorList>
            <person name="Baker J.L."/>
            <person name="Morton J.T."/>
            <person name="Dinis M."/>
            <person name="Alvarez R."/>
            <person name="Tran N.C."/>
            <person name="Knight R."/>
            <person name="Edlund A."/>
        </authorList>
    </citation>
    <scope>NUCLEOTIDE SEQUENCE</scope>
    <source>
        <strain evidence="9">JCVI_34_bin.1</strain>
    </source>
</reference>
<feature type="binding site" evidence="4">
    <location>
        <position position="140"/>
    </location>
    <ligand>
        <name>GTP</name>
        <dbReference type="ChEBI" id="CHEBI:37565"/>
    </ligand>
</feature>
<dbReference type="InterPro" id="IPR000158">
    <property type="entry name" value="Cell_div_FtsZ"/>
</dbReference>
<dbReference type="GO" id="GO:0005737">
    <property type="term" value="C:cytoplasm"/>
    <property type="evidence" value="ECO:0007669"/>
    <property type="project" value="UniProtKB-SubCell"/>
</dbReference>
<keyword evidence="4 5" id="KW-0717">Septation</keyword>
<comment type="subcellular location">
    <subcellularLocation>
        <location evidence="4">Cytoplasm</location>
    </subcellularLocation>
    <text evidence="4">Assembles at midcell at the inner surface of the cytoplasmic membrane.</text>
</comment>
<feature type="binding site" evidence="4">
    <location>
        <begin position="25"/>
        <end position="29"/>
    </location>
    <ligand>
        <name>GTP</name>
        <dbReference type="ChEBI" id="CHEBI:37565"/>
    </ligand>
</feature>
<dbReference type="InterPro" id="IPR008280">
    <property type="entry name" value="Tub_FtsZ_C"/>
</dbReference>
<name>A0A929RXI2_9BACT</name>
<dbReference type="PRINTS" id="PR00423">
    <property type="entry name" value="CELLDVISFTSZ"/>
</dbReference>
<feature type="domain" description="Tubulin/FtsZ 2-layer sandwich" evidence="8">
    <location>
        <begin position="207"/>
        <end position="328"/>
    </location>
</feature>
<dbReference type="PANTHER" id="PTHR30314:SF3">
    <property type="entry name" value="MITOCHONDRIAL DIVISION PROTEIN FSZA"/>
    <property type="match status" value="1"/>
</dbReference>